<organism evidence="2 3">
    <name type="scientific">Dorcoceras hygrometricum</name>
    <dbReference type="NCBI Taxonomy" id="472368"/>
    <lineage>
        <taxon>Eukaryota</taxon>
        <taxon>Viridiplantae</taxon>
        <taxon>Streptophyta</taxon>
        <taxon>Embryophyta</taxon>
        <taxon>Tracheophyta</taxon>
        <taxon>Spermatophyta</taxon>
        <taxon>Magnoliopsida</taxon>
        <taxon>eudicotyledons</taxon>
        <taxon>Gunneridae</taxon>
        <taxon>Pentapetalae</taxon>
        <taxon>asterids</taxon>
        <taxon>lamiids</taxon>
        <taxon>Lamiales</taxon>
        <taxon>Gesneriaceae</taxon>
        <taxon>Didymocarpoideae</taxon>
        <taxon>Trichosporeae</taxon>
        <taxon>Loxocarpinae</taxon>
        <taxon>Dorcoceras</taxon>
    </lineage>
</organism>
<evidence type="ECO:0000256" key="1">
    <source>
        <dbReference type="SAM" id="MobiDB-lite"/>
    </source>
</evidence>
<accession>A0A2Z7BB14</accession>
<feature type="region of interest" description="Disordered" evidence="1">
    <location>
        <begin position="1"/>
        <end position="23"/>
    </location>
</feature>
<evidence type="ECO:0000313" key="3">
    <source>
        <dbReference type="Proteomes" id="UP000250235"/>
    </source>
</evidence>
<sequence>MASSSNRGGVRRELPPTIPEFGDDFGYIPDFDELEAAHKEEETIGLVGDEDRNVPTPSSIGTSNTITSMSTLRETLGKGT</sequence>
<name>A0A2Z7BB14_9LAMI</name>
<gene>
    <name evidence="2" type="ORF">F511_39770</name>
</gene>
<evidence type="ECO:0000313" key="2">
    <source>
        <dbReference type="EMBL" id="KZV31440.1"/>
    </source>
</evidence>
<dbReference type="Proteomes" id="UP000250235">
    <property type="component" value="Unassembled WGS sequence"/>
</dbReference>
<keyword evidence="3" id="KW-1185">Reference proteome</keyword>
<dbReference type="AlphaFoldDB" id="A0A2Z7BB14"/>
<reference evidence="2 3" key="1">
    <citation type="journal article" date="2015" name="Proc. Natl. Acad. Sci. U.S.A.">
        <title>The resurrection genome of Boea hygrometrica: A blueprint for survival of dehydration.</title>
        <authorList>
            <person name="Xiao L."/>
            <person name="Yang G."/>
            <person name="Zhang L."/>
            <person name="Yang X."/>
            <person name="Zhao S."/>
            <person name="Ji Z."/>
            <person name="Zhou Q."/>
            <person name="Hu M."/>
            <person name="Wang Y."/>
            <person name="Chen M."/>
            <person name="Xu Y."/>
            <person name="Jin H."/>
            <person name="Xiao X."/>
            <person name="Hu G."/>
            <person name="Bao F."/>
            <person name="Hu Y."/>
            <person name="Wan P."/>
            <person name="Li L."/>
            <person name="Deng X."/>
            <person name="Kuang T."/>
            <person name="Xiang C."/>
            <person name="Zhu J.K."/>
            <person name="Oliver M.J."/>
            <person name="He Y."/>
        </authorList>
    </citation>
    <scope>NUCLEOTIDE SEQUENCE [LARGE SCALE GENOMIC DNA]</scope>
    <source>
        <strain evidence="3">cv. XS01</strain>
    </source>
</reference>
<protein>
    <submittedName>
        <fullName evidence="2">Uncharacterized protein</fullName>
    </submittedName>
</protein>
<proteinExistence type="predicted"/>
<dbReference type="EMBL" id="KV007496">
    <property type="protein sequence ID" value="KZV31440.1"/>
    <property type="molecule type" value="Genomic_DNA"/>
</dbReference>